<dbReference type="EMBL" id="BNJK01000001">
    <property type="protein sequence ID" value="GHO92770.1"/>
    <property type="molecule type" value="Genomic_DNA"/>
</dbReference>
<dbReference type="Pfam" id="PF05147">
    <property type="entry name" value="LANC_like"/>
    <property type="match status" value="1"/>
</dbReference>
<dbReference type="GO" id="GO:0005975">
    <property type="term" value="P:carbohydrate metabolic process"/>
    <property type="evidence" value="ECO:0007669"/>
    <property type="project" value="InterPro"/>
</dbReference>
<keyword evidence="1" id="KW-0862">Zinc</keyword>
<dbReference type="GO" id="GO:0046872">
    <property type="term" value="F:metal ion binding"/>
    <property type="evidence" value="ECO:0007669"/>
    <property type="project" value="UniProtKB-KW"/>
</dbReference>
<evidence type="ECO:0000313" key="4">
    <source>
        <dbReference type="Proteomes" id="UP000597444"/>
    </source>
</evidence>
<dbReference type="PANTHER" id="PTHR12736:SF7">
    <property type="entry name" value="LANC-LIKE PROTEIN 3"/>
    <property type="match status" value="1"/>
</dbReference>
<dbReference type="PRINTS" id="PR01950">
    <property type="entry name" value="LANCSUPER"/>
</dbReference>
<name>A0A8J3N228_9CHLR</name>
<dbReference type="NCBIfam" id="TIGR03897">
    <property type="entry name" value="lanti_2_LanM"/>
    <property type="match status" value="1"/>
</dbReference>
<feature type="binding site" evidence="1">
    <location>
        <position position="1026"/>
    </location>
    <ligand>
        <name>Zn(2+)</name>
        <dbReference type="ChEBI" id="CHEBI:29105"/>
    </ligand>
</feature>
<comment type="caution">
    <text evidence="3">The sequence shown here is derived from an EMBL/GenBank/DDBJ whole genome shotgun (WGS) entry which is preliminary data.</text>
</comment>
<dbReference type="Proteomes" id="UP000597444">
    <property type="component" value="Unassembled WGS sequence"/>
</dbReference>
<dbReference type="PANTHER" id="PTHR12736">
    <property type="entry name" value="LANC-LIKE PROTEIN"/>
    <property type="match status" value="1"/>
</dbReference>
<keyword evidence="4" id="KW-1185">Reference proteome</keyword>
<gene>
    <name evidence="3" type="ORF">KSF_028180</name>
</gene>
<evidence type="ECO:0000313" key="3">
    <source>
        <dbReference type="EMBL" id="GHO92770.1"/>
    </source>
</evidence>
<organism evidence="3 4">
    <name type="scientific">Reticulibacter mediterranei</name>
    <dbReference type="NCBI Taxonomy" id="2778369"/>
    <lineage>
        <taxon>Bacteria</taxon>
        <taxon>Bacillati</taxon>
        <taxon>Chloroflexota</taxon>
        <taxon>Ktedonobacteria</taxon>
        <taxon>Ktedonobacterales</taxon>
        <taxon>Reticulibacteraceae</taxon>
        <taxon>Reticulibacter</taxon>
    </lineage>
</organism>
<dbReference type="InterPro" id="IPR017146">
    <property type="entry name" value="Lanti_2_LanM"/>
</dbReference>
<feature type="binding site" evidence="1">
    <location>
        <position position="1025"/>
    </location>
    <ligand>
        <name>Zn(2+)</name>
        <dbReference type="ChEBI" id="CHEBI:29105"/>
    </ligand>
</feature>
<dbReference type="Gene3D" id="1.50.10.10">
    <property type="match status" value="1"/>
</dbReference>
<keyword evidence="1" id="KW-0479">Metal-binding</keyword>
<sequence>MRSHPRVMLHTLLEKFVVLFVYVKGNICSMKDTVSTHGSESVHNWHSAAWYRATTLTERLVSLRQGMEKHYHHHEIARQRLQRWKEQLPFNKDATYFAQRLAMDLLAEDDLLTLLDEPIEAVQARCETTPIWLAELQRIFATTYSDDPLPLPETTEKRVVAFLTAIKPLLYDGQARLRQGIEHLARMYAPLPFDANTIMPLLFAQVSGLLLPRMLRTMALELNVARMQGRLQGETTGERFQDFIDQLAQPGGVLPLLEEYAVLARLLVEAIERWTTSSLELLERLCADWEAIRATFSPDEDLGPLIEVQAGKGDTHRGGRSVTILTWKSGFRLAYKPRSIAIDLHFQELLSWLNSLGYQPTFRTLTILDRQTHGWVEYVQSAPCSSADEVERFYQRQGGYLALLYALEAGDFHAENLIAVGEHPVLIDLEALFQPRPTLDEQVRQEYPGMETMDRSVLRIGLLPQRLWSSDEGEGVDVSGLGGQTGQLTPKPVAQWTEIGTDQMHMHRERLELALGDHRPCLRDQEVDTLAYCESIIAGFTEAYQLLSAHRDELQTYMLPRFAQDEIRCVLRTTQMYSLLITDSFHPNLLRDALDRDRLVDRLWAGVEQRSYLSRIIAAERDDILAGDVPVFVTRPDSRDLFTSHGERIAEFFEKSALESVPAHLQRFDGDDLERQIWVIKASFTSMSLAGEKGISASLHLRPAQASATPERLLQAALAVGDRLSKLALRSDEMVGWLGVTPINGREWHLLPTDSDLYSGTAGIALFLAYLGKLTGEAQHTELARLALHSARYQIQQQIKRSDRGGIGGFNGLGASIYLLSHLGTLWREPALYREAEELVRLLPGVIGQDQVFDVIGGAAGCIAALLSLYSVSPSQQTLAVAIQCGEHLLASARPMAAGLGWSIRGEQTPLTGFAHGNAGIALNLLRLTAFSSEEQFRQAARDAMAYERSLFSPTHHNWPDLRSSQVGSDGQPSYMVAWCHGAPGIGLARLASLNLVSDRALSSEIESALHTTLAYGFGLNHSLCHGDLGNLDVLLTATQRLPQQSEYEGHVRQLASMLLTNIEERGWVTGIPQGVETPGLMVGITGIGYALLRLAAPEQIPSILLLDPPL</sequence>
<dbReference type="SUPFAM" id="SSF158745">
    <property type="entry name" value="LanC-like"/>
    <property type="match status" value="1"/>
</dbReference>
<accession>A0A8J3N228</accession>
<feature type="binding site" evidence="1">
    <location>
        <position position="980"/>
    </location>
    <ligand>
        <name>Zn(2+)</name>
        <dbReference type="ChEBI" id="CHEBI:29105"/>
    </ligand>
</feature>
<dbReference type="SMART" id="SM01260">
    <property type="entry name" value="LANC_like"/>
    <property type="match status" value="1"/>
</dbReference>
<dbReference type="InterPro" id="IPR025410">
    <property type="entry name" value="Lant_dehyd"/>
</dbReference>
<dbReference type="Pfam" id="PF13575">
    <property type="entry name" value="DUF4135"/>
    <property type="match status" value="1"/>
</dbReference>
<dbReference type="AlphaFoldDB" id="A0A8J3N228"/>
<proteinExistence type="predicted"/>
<evidence type="ECO:0000256" key="1">
    <source>
        <dbReference type="PIRSR" id="PIRSR607822-1"/>
    </source>
</evidence>
<dbReference type="PIRSF" id="PIRSF037228">
    <property type="entry name" value="Lant_mod_RumM"/>
    <property type="match status" value="1"/>
</dbReference>
<protein>
    <recommendedName>
        <fullName evidence="2">Lantibiotic biosynthesis protein dehydration domain-containing protein</fullName>
    </recommendedName>
</protein>
<dbReference type="GO" id="GO:0031179">
    <property type="term" value="P:peptide modification"/>
    <property type="evidence" value="ECO:0007669"/>
    <property type="project" value="InterPro"/>
</dbReference>
<reference evidence="3" key="1">
    <citation type="submission" date="2020-10" db="EMBL/GenBank/DDBJ databases">
        <title>Taxonomic study of unclassified bacteria belonging to the class Ktedonobacteria.</title>
        <authorList>
            <person name="Yabe S."/>
            <person name="Wang C.M."/>
            <person name="Zheng Y."/>
            <person name="Sakai Y."/>
            <person name="Cavaletti L."/>
            <person name="Monciardini P."/>
            <person name="Donadio S."/>
        </authorList>
    </citation>
    <scope>NUCLEOTIDE SEQUENCE</scope>
    <source>
        <strain evidence="3">ID150040</strain>
    </source>
</reference>
<dbReference type="CDD" id="cd04792">
    <property type="entry name" value="LanM-like"/>
    <property type="match status" value="1"/>
</dbReference>
<dbReference type="GO" id="GO:0005886">
    <property type="term" value="C:plasma membrane"/>
    <property type="evidence" value="ECO:0007669"/>
    <property type="project" value="TreeGrafter"/>
</dbReference>
<dbReference type="InterPro" id="IPR012341">
    <property type="entry name" value="6hp_glycosidase-like_sf"/>
</dbReference>
<dbReference type="PRINTS" id="PR01955">
    <property type="entry name" value="LANCFRANKIA"/>
</dbReference>
<feature type="domain" description="Lantibiotic biosynthesis protein dehydration" evidence="2">
    <location>
        <begin position="260"/>
        <end position="634"/>
    </location>
</feature>
<evidence type="ECO:0000259" key="2">
    <source>
        <dbReference type="Pfam" id="PF13575"/>
    </source>
</evidence>
<dbReference type="InterPro" id="IPR007822">
    <property type="entry name" value="LANC-like"/>
</dbReference>